<name>A0AAU8DUR7_9ACTN</name>
<gene>
    <name evidence="1" type="ORF">ABLG96_06865</name>
</gene>
<evidence type="ECO:0000313" key="1">
    <source>
        <dbReference type="EMBL" id="XCG65016.1"/>
    </source>
</evidence>
<reference evidence="1" key="1">
    <citation type="submission" date="2024-05" db="EMBL/GenBank/DDBJ databases">
        <authorList>
            <person name="Cai S.Y."/>
            <person name="Jin L.M."/>
            <person name="Li H.R."/>
        </authorList>
    </citation>
    <scope>NUCLEOTIDE SEQUENCE</scope>
    <source>
        <strain evidence="1">A5-74</strain>
    </source>
</reference>
<dbReference type="EMBL" id="CP159218">
    <property type="protein sequence ID" value="XCG65016.1"/>
    <property type="molecule type" value="Genomic_DNA"/>
</dbReference>
<dbReference type="Pfam" id="PF06013">
    <property type="entry name" value="WXG100"/>
    <property type="match status" value="1"/>
</dbReference>
<accession>A0AAU8DUR7</accession>
<protein>
    <submittedName>
        <fullName evidence="1">WXG100 family type VII secretion target</fullName>
    </submittedName>
</protein>
<dbReference type="SUPFAM" id="SSF140453">
    <property type="entry name" value="EsxAB dimer-like"/>
    <property type="match status" value="1"/>
</dbReference>
<proteinExistence type="predicted"/>
<dbReference type="RefSeq" id="WP_353650627.1">
    <property type="nucleotide sequence ID" value="NZ_CP159218.1"/>
</dbReference>
<sequence>MTAGVFAFNEDSGKTVKSNIGTLMTDLTSTLSDLDNFVVKVKADWDGDEMETYNTTYTGWKTNADQVKEILDGVGQAIGSVNEGVHEMRESVRSSLKEEG</sequence>
<dbReference type="Gene3D" id="1.10.287.1060">
    <property type="entry name" value="ESAT-6-like"/>
    <property type="match status" value="1"/>
</dbReference>
<organism evidence="1">
    <name type="scientific">Nakamurella sp. A5-74</name>
    <dbReference type="NCBI Taxonomy" id="3158264"/>
    <lineage>
        <taxon>Bacteria</taxon>
        <taxon>Bacillati</taxon>
        <taxon>Actinomycetota</taxon>
        <taxon>Actinomycetes</taxon>
        <taxon>Nakamurellales</taxon>
        <taxon>Nakamurellaceae</taxon>
        <taxon>Nakamurella</taxon>
    </lineage>
</organism>
<dbReference type="InterPro" id="IPR036689">
    <property type="entry name" value="ESAT-6-like_sf"/>
</dbReference>
<dbReference type="AlphaFoldDB" id="A0AAU8DUR7"/>
<dbReference type="InterPro" id="IPR010310">
    <property type="entry name" value="T7SS_ESAT-6-like"/>
</dbReference>